<evidence type="ECO:0000313" key="2">
    <source>
        <dbReference type="EMBL" id="KAI0493244.1"/>
    </source>
</evidence>
<dbReference type="EMBL" id="JAGYWB010000018">
    <property type="protein sequence ID" value="KAI0493244.1"/>
    <property type="molecule type" value="Genomic_DNA"/>
</dbReference>
<dbReference type="AlphaFoldDB" id="A0A8T3AB22"/>
<protein>
    <submittedName>
        <fullName evidence="2">Uncharacterized protein</fullName>
    </submittedName>
</protein>
<feature type="compositionally biased region" description="Polar residues" evidence="1">
    <location>
        <begin position="1"/>
        <end position="10"/>
    </location>
</feature>
<comment type="caution">
    <text evidence="2">The sequence shown here is derived from an EMBL/GenBank/DDBJ whole genome shotgun (WGS) entry which is preliminary data.</text>
</comment>
<gene>
    <name evidence="2" type="ORF">KFK09_027520</name>
</gene>
<sequence>MGVHLRTSTSVHDKAQPPPPSPPSSSPSLAERASNEGALYFLGMVELVPEF</sequence>
<name>A0A8T3AB22_DENNO</name>
<reference evidence="2" key="1">
    <citation type="journal article" date="2022" name="Front. Genet.">
        <title>Chromosome-Scale Assembly of the Dendrobium nobile Genome Provides Insights Into the Molecular Mechanism of the Biosynthesis of the Medicinal Active Ingredient of Dendrobium.</title>
        <authorList>
            <person name="Xu Q."/>
            <person name="Niu S.-C."/>
            <person name="Li K.-L."/>
            <person name="Zheng P.-J."/>
            <person name="Zhang X.-J."/>
            <person name="Jia Y."/>
            <person name="Liu Y."/>
            <person name="Niu Y.-X."/>
            <person name="Yu L.-H."/>
            <person name="Chen D.-F."/>
            <person name="Zhang G.-Q."/>
        </authorList>
    </citation>
    <scope>NUCLEOTIDE SEQUENCE</scope>
    <source>
        <tissue evidence="2">Leaf</tissue>
    </source>
</reference>
<feature type="region of interest" description="Disordered" evidence="1">
    <location>
        <begin position="1"/>
        <end position="32"/>
    </location>
</feature>
<proteinExistence type="predicted"/>
<evidence type="ECO:0000313" key="3">
    <source>
        <dbReference type="Proteomes" id="UP000829196"/>
    </source>
</evidence>
<feature type="compositionally biased region" description="Pro residues" evidence="1">
    <location>
        <begin position="16"/>
        <end position="25"/>
    </location>
</feature>
<evidence type="ECO:0000256" key="1">
    <source>
        <dbReference type="SAM" id="MobiDB-lite"/>
    </source>
</evidence>
<accession>A0A8T3AB22</accession>
<dbReference type="Proteomes" id="UP000829196">
    <property type="component" value="Unassembled WGS sequence"/>
</dbReference>
<keyword evidence="3" id="KW-1185">Reference proteome</keyword>
<organism evidence="2 3">
    <name type="scientific">Dendrobium nobile</name>
    <name type="common">Orchid</name>
    <dbReference type="NCBI Taxonomy" id="94219"/>
    <lineage>
        <taxon>Eukaryota</taxon>
        <taxon>Viridiplantae</taxon>
        <taxon>Streptophyta</taxon>
        <taxon>Embryophyta</taxon>
        <taxon>Tracheophyta</taxon>
        <taxon>Spermatophyta</taxon>
        <taxon>Magnoliopsida</taxon>
        <taxon>Liliopsida</taxon>
        <taxon>Asparagales</taxon>
        <taxon>Orchidaceae</taxon>
        <taxon>Epidendroideae</taxon>
        <taxon>Malaxideae</taxon>
        <taxon>Dendrobiinae</taxon>
        <taxon>Dendrobium</taxon>
    </lineage>
</organism>